<accession>A0A1I7T5R8</accession>
<feature type="transmembrane region" description="Helical" evidence="1">
    <location>
        <begin position="304"/>
        <end position="328"/>
    </location>
</feature>
<dbReference type="InterPro" id="IPR019430">
    <property type="entry name" value="7TM_GPCR_serpentine_rcpt_Srx"/>
</dbReference>
<evidence type="ECO:0000313" key="4">
    <source>
        <dbReference type="WBParaSite" id="Csp11.Scaffold515.g2664.t1"/>
    </source>
</evidence>
<feature type="transmembrane region" description="Helical" evidence="1">
    <location>
        <begin position="106"/>
        <end position="132"/>
    </location>
</feature>
<dbReference type="AlphaFoldDB" id="A0A1I7T5R8"/>
<feature type="transmembrane region" description="Helical" evidence="1">
    <location>
        <begin position="226"/>
        <end position="244"/>
    </location>
</feature>
<dbReference type="SUPFAM" id="SSF81321">
    <property type="entry name" value="Family A G protein-coupled receptor-like"/>
    <property type="match status" value="1"/>
</dbReference>
<proteinExistence type="predicted"/>
<reference evidence="4" key="1">
    <citation type="submission" date="2016-11" db="UniProtKB">
        <authorList>
            <consortium name="WormBaseParasite"/>
        </authorList>
    </citation>
    <scope>IDENTIFICATION</scope>
</reference>
<protein>
    <submittedName>
        <fullName evidence="4">7TM_GPCR_Srx domain-containing protein</fullName>
    </submittedName>
</protein>
<feature type="transmembrane region" description="Helical" evidence="1">
    <location>
        <begin position="170"/>
        <end position="193"/>
    </location>
</feature>
<name>A0A1I7T5R8_9PELO</name>
<dbReference type="Proteomes" id="UP000095282">
    <property type="component" value="Unplaced"/>
</dbReference>
<dbReference type="Gene3D" id="1.20.1070.10">
    <property type="entry name" value="Rhodopsin 7-helix transmembrane proteins"/>
    <property type="match status" value="1"/>
</dbReference>
<dbReference type="WBParaSite" id="Csp11.Scaffold515.g2664.t1">
    <property type="protein sequence ID" value="Csp11.Scaffold515.g2664.t1"/>
    <property type="gene ID" value="Csp11.Scaffold515.g2664"/>
</dbReference>
<keyword evidence="3" id="KW-1185">Reference proteome</keyword>
<feature type="transmembrane region" description="Helical" evidence="1">
    <location>
        <begin position="63"/>
        <end position="86"/>
    </location>
</feature>
<keyword evidence="1" id="KW-0812">Transmembrane</keyword>
<feature type="transmembrane region" description="Helical" evidence="1">
    <location>
        <begin position="265"/>
        <end position="289"/>
    </location>
</feature>
<evidence type="ECO:0000313" key="3">
    <source>
        <dbReference type="Proteomes" id="UP000095282"/>
    </source>
</evidence>
<evidence type="ECO:0000256" key="1">
    <source>
        <dbReference type="SAM" id="Phobius"/>
    </source>
</evidence>
<evidence type="ECO:0000259" key="2">
    <source>
        <dbReference type="Pfam" id="PF10328"/>
    </source>
</evidence>
<organism evidence="3 4">
    <name type="scientific">Caenorhabditis tropicalis</name>
    <dbReference type="NCBI Taxonomy" id="1561998"/>
    <lineage>
        <taxon>Eukaryota</taxon>
        <taxon>Metazoa</taxon>
        <taxon>Ecdysozoa</taxon>
        <taxon>Nematoda</taxon>
        <taxon>Chromadorea</taxon>
        <taxon>Rhabditida</taxon>
        <taxon>Rhabditina</taxon>
        <taxon>Rhabditomorpha</taxon>
        <taxon>Rhabditoidea</taxon>
        <taxon>Rhabditidae</taxon>
        <taxon>Peloderinae</taxon>
        <taxon>Caenorhabditis</taxon>
    </lineage>
</organism>
<feature type="domain" description="7TM GPCR serpentine receptor class x (Srx)" evidence="2">
    <location>
        <begin position="79"/>
        <end position="321"/>
    </location>
</feature>
<keyword evidence="1" id="KW-0472">Membrane</keyword>
<keyword evidence="1" id="KW-1133">Transmembrane helix</keyword>
<sequence length="369" mass="42519">MLLNEMLSDESDTAFTDFDYAVAMVLQIELSNISNSAGDFKTQPLDVILSNTTNVSASKFGHVITNAASSFTLILLTVLTLAVMYLPKENWANVQLMTHQVVADGLYLFVFIVIQLGAFFHFAFFLKTITYFGYLLMAAKHVNLFLRFFMAINRFVGINFPVFYKKWFTKYWMFFQMSSWSVVIVATACFYFFTDCAFLYFYYGGFLMADTSKCFIQYVIPWTNFGLGLAIVTINTISYTVLLFRECQQNVSTVHDPAENIAKHAYTLGLKFVLDSICVATETFISFYMYSGVSRPATEIPSEFFVWFLVSFLPMMLLSLDLFAAIFLKNKFRRYVLRQLRRILTCKKNKPFVARQYAQEQTIEMDVIA</sequence>
<feature type="transmembrane region" description="Helical" evidence="1">
    <location>
        <begin position="144"/>
        <end position="164"/>
    </location>
</feature>
<dbReference type="Pfam" id="PF10328">
    <property type="entry name" value="7TM_GPCR_Srx"/>
    <property type="match status" value="1"/>
</dbReference>